<dbReference type="InterPro" id="IPR002687">
    <property type="entry name" value="Nop_dom"/>
</dbReference>
<dbReference type="PANTHER" id="PTHR10894">
    <property type="entry name" value="NUCLEOLAR PROTEIN 5 NUCLEOLAR PROTEIN NOP5 NOP58"/>
    <property type="match status" value="1"/>
</dbReference>
<name>A0A075GKQ9_9EURY</name>
<protein>
    <submittedName>
        <fullName evidence="2">Ribosomal biogenesis protein (NOP56)</fullName>
    </submittedName>
</protein>
<proteinExistence type="predicted"/>
<evidence type="ECO:0000313" key="2">
    <source>
        <dbReference type="EMBL" id="AIF02452.1"/>
    </source>
</evidence>
<dbReference type="Pfam" id="PF01798">
    <property type="entry name" value="Nop"/>
    <property type="match status" value="1"/>
</dbReference>
<organism evidence="2">
    <name type="scientific">uncultured marine group II/III euryarchaeote KM3_157_B03</name>
    <dbReference type="NCBI Taxonomy" id="1457902"/>
    <lineage>
        <taxon>Archaea</taxon>
        <taxon>Methanobacteriati</taxon>
        <taxon>Methanobacteriota</taxon>
        <taxon>environmental samples</taxon>
    </lineage>
</organism>
<dbReference type="InterPro" id="IPR042239">
    <property type="entry name" value="Nop_C"/>
</dbReference>
<dbReference type="PROSITE" id="PS51358">
    <property type="entry name" value="NOP"/>
    <property type="match status" value="1"/>
</dbReference>
<dbReference type="InterPro" id="IPR045056">
    <property type="entry name" value="Nop56/Nop58"/>
</dbReference>
<accession>A0A075GKQ9</accession>
<dbReference type="GO" id="GO:0031428">
    <property type="term" value="C:box C/D methylation guide snoRNP complex"/>
    <property type="evidence" value="ECO:0007669"/>
    <property type="project" value="InterPro"/>
</dbReference>
<dbReference type="InterPro" id="IPR036070">
    <property type="entry name" value="Nop_dom_sf"/>
</dbReference>
<evidence type="ECO:0000259" key="1">
    <source>
        <dbReference type="PROSITE" id="PS51358"/>
    </source>
</evidence>
<sequence length="333" mass="36970">MRLSWDWRLARVFDDAGEVVDESIWNAGRKPATVASRLSLLSKGRKTDEARRLSERFPDAIETSVHELASGWWPQLSDEEAELLQEATLVIAQAGVAAASSDPDRRLEHLVRAGDEMRASWTTLEARVIEWAGLFLPEIDLDGQRDVIPIEIAQADTLENAADTLHTVSSPTGISDAEWAALSQWARGVVEVEDRLKTIESAIREVALEHLPSTSALIGPLLAARMSTTAHGRERLARLPSGTVQVLGAETSFFLHLRDGIPVPKHGHLFQHPWVSRSPRWVRGKIARMLSGKVSIAARLDAFNGQPWGESEVAEIEQKVAEIRQRHPKPTRR</sequence>
<dbReference type="SUPFAM" id="SSF89124">
    <property type="entry name" value="Nop domain"/>
    <property type="match status" value="1"/>
</dbReference>
<gene>
    <name evidence="2" type="primary">NOP56</name>
</gene>
<dbReference type="GO" id="GO:0030515">
    <property type="term" value="F:snoRNA binding"/>
    <property type="evidence" value="ECO:0007669"/>
    <property type="project" value="InterPro"/>
</dbReference>
<dbReference type="EMBL" id="KF900650">
    <property type="protein sequence ID" value="AIF02452.1"/>
    <property type="molecule type" value="Genomic_DNA"/>
</dbReference>
<dbReference type="PANTHER" id="PTHR10894:SF0">
    <property type="entry name" value="NUCLEOLAR PROTEIN 56"/>
    <property type="match status" value="1"/>
</dbReference>
<dbReference type="AlphaFoldDB" id="A0A075GKQ9"/>
<dbReference type="Gene3D" id="1.10.246.90">
    <property type="entry name" value="Nop domain"/>
    <property type="match status" value="1"/>
</dbReference>
<feature type="domain" description="Nop" evidence="1">
    <location>
        <begin position="210"/>
        <end position="325"/>
    </location>
</feature>
<reference evidence="2" key="1">
    <citation type="journal article" date="2014" name="Genome Biol. Evol.">
        <title>Pangenome evidence for extensive interdomain horizontal transfer affecting lineage core and shell genes in uncultured planktonic thaumarchaeota and euryarchaeota.</title>
        <authorList>
            <person name="Deschamps P."/>
            <person name="Zivanovic Y."/>
            <person name="Moreira D."/>
            <person name="Rodriguez-Valera F."/>
            <person name="Lopez-Garcia P."/>
        </authorList>
    </citation>
    <scope>NUCLEOTIDE SEQUENCE</scope>
</reference>